<comment type="caution">
    <text evidence="3">The sequence shown here is derived from an EMBL/GenBank/DDBJ whole genome shotgun (WGS) entry which is preliminary data.</text>
</comment>
<feature type="transmembrane region" description="Helical" evidence="1">
    <location>
        <begin position="147"/>
        <end position="168"/>
    </location>
</feature>
<keyword evidence="2" id="KW-0732">Signal</keyword>
<keyword evidence="1" id="KW-1133">Transmembrane helix</keyword>
<proteinExistence type="predicted"/>
<dbReference type="Proteomes" id="UP001153069">
    <property type="component" value="Unassembled WGS sequence"/>
</dbReference>
<accession>A0A9N8F0A2</accession>
<feature type="signal peptide" evidence="2">
    <location>
        <begin position="1"/>
        <end position="25"/>
    </location>
</feature>
<evidence type="ECO:0000256" key="1">
    <source>
        <dbReference type="SAM" id="Phobius"/>
    </source>
</evidence>
<feature type="transmembrane region" description="Helical" evidence="1">
    <location>
        <begin position="239"/>
        <end position="260"/>
    </location>
</feature>
<feature type="transmembrane region" description="Helical" evidence="1">
    <location>
        <begin position="272"/>
        <end position="289"/>
    </location>
</feature>
<name>A0A9N8F0A2_9STRA</name>
<dbReference type="AlphaFoldDB" id="A0A9N8F0A2"/>
<protein>
    <submittedName>
        <fullName evidence="3">Uncharacterized protein</fullName>
    </submittedName>
</protein>
<sequence>MGRLPSVLLLVVILVTTLHVESASAWEPVRRASKALPILLVEQQRKKTYRRSHRKKNHVDVASTSLTLTIPRGGGIGPLDPTEVSKFATAWSLLHGTLGRLCDEATLASYQLPQTSLHRCLVRKTAVGMLALGVVAFSVVFQPTTSILTAIGNGQVVFLIEMCTAIINNEAALLVGYSEAWNYVWTAILAVVAVGCYYQASWSHRLVQIVGILQGVTLGIFTIVNPTAFLLGEEGRPDIIFLAQCFAYATLSFNIFVVALASPGVTPQQALGYAWIPTLVHCVSCLAFTKEPKELDKRQYYYTLPASLAIVATLAF</sequence>
<evidence type="ECO:0000313" key="4">
    <source>
        <dbReference type="Proteomes" id="UP001153069"/>
    </source>
</evidence>
<dbReference type="EMBL" id="CAICTM010002188">
    <property type="protein sequence ID" value="CAB9528284.1"/>
    <property type="molecule type" value="Genomic_DNA"/>
</dbReference>
<gene>
    <name evidence="3" type="ORF">SEMRO_2190_G318320.1</name>
</gene>
<reference evidence="3" key="1">
    <citation type="submission" date="2020-06" db="EMBL/GenBank/DDBJ databases">
        <authorList>
            <consortium name="Plant Systems Biology data submission"/>
        </authorList>
    </citation>
    <scope>NUCLEOTIDE SEQUENCE</scope>
    <source>
        <strain evidence="3">D6</strain>
    </source>
</reference>
<organism evidence="3 4">
    <name type="scientific">Seminavis robusta</name>
    <dbReference type="NCBI Taxonomy" id="568900"/>
    <lineage>
        <taxon>Eukaryota</taxon>
        <taxon>Sar</taxon>
        <taxon>Stramenopiles</taxon>
        <taxon>Ochrophyta</taxon>
        <taxon>Bacillariophyta</taxon>
        <taxon>Bacillariophyceae</taxon>
        <taxon>Bacillariophycidae</taxon>
        <taxon>Naviculales</taxon>
        <taxon>Naviculaceae</taxon>
        <taxon>Seminavis</taxon>
    </lineage>
</organism>
<keyword evidence="1" id="KW-0472">Membrane</keyword>
<feature type="chain" id="PRO_5040183925" evidence="2">
    <location>
        <begin position="26"/>
        <end position="316"/>
    </location>
</feature>
<feature type="transmembrane region" description="Helical" evidence="1">
    <location>
        <begin position="180"/>
        <end position="200"/>
    </location>
</feature>
<keyword evidence="1" id="KW-0812">Transmembrane</keyword>
<evidence type="ECO:0000256" key="2">
    <source>
        <dbReference type="SAM" id="SignalP"/>
    </source>
</evidence>
<evidence type="ECO:0000313" key="3">
    <source>
        <dbReference type="EMBL" id="CAB9528284.1"/>
    </source>
</evidence>
<keyword evidence="4" id="KW-1185">Reference proteome</keyword>
<feature type="transmembrane region" description="Helical" evidence="1">
    <location>
        <begin position="206"/>
        <end position="232"/>
    </location>
</feature>